<dbReference type="PANTHER" id="PTHR21444">
    <property type="entry name" value="COILED-COIL DOMAIN-CONTAINING PROTEIN 180"/>
    <property type="match status" value="1"/>
</dbReference>
<reference evidence="3 4" key="1">
    <citation type="submission" date="2018-01" db="EMBL/GenBank/DDBJ databases">
        <title>Comparison of the Chinese Bamboo Partridge and Red Junglefowl genome sequences highlights the importance of demography in genome evolution.</title>
        <authorList>
            <person name="Tiley G.P."/>
            <person name="Kimball R.T."/>
            <person name="Braun E.L."/>
            <person name="Burleigh J.G."/>
        </authorList>
    </citation>
    <scope>NUCLEOTIDE SEQUENCE [LARGE SCALE GENOMIC DNA]</scope>
    <source>
        <strain evidence="3">RTK389</strain>
        <tissue evidence="3">Blood</tissue>
    </source>
</reference>
<proteinExistence type="predicted"/>
<accession>A0A2P4SII7</accession>
<feature type="compositionally biased region" description="Polar residues" evidence="1">
    <location>
        <begin position="351"/>
        <end position="361"/>
    </location>
</feature>
<evidence type="ECO:0000313" key="3">
    <source>
        <dbReference type="EMBL" id="POI23934.1"/>
    </source>
</evidence>
<protein>
    <recommendedName>
        <fullName evidence="2">DUF4455 domain-containing protein</fullName>
    </recommendedName>
</protein>
<name>A0A2P4SII7_BAMTH</name>
<feature type="domain" description="DUF4455" evidence="2">
    <location>
        <begin position="102"/>
        <end position="309"/>
    </location>
</feature>
<organism evidence="3 4">
    <name type="scientific">Bambusicola thoracicus</name>
    <name type="common">Chinese bamboo-partridge</name>
    <name type="synonym">Perdix thoracica</name>
    <dbReference type="NCBI Taxonomy" id="9083"/>
    <lineage>
        <taxon>Eukaryota</taxon>
        <taxon>Metazoa</taxon>
        <taxon>Chordata</taxon>
        <taxon>Craniata</taxon>
        <taxon>Vertebrata</taxon>
        <taxon>Euteleostomi</taxon>
        <taxon>Archelosauria</taxon>
        <taxon>Archosauria</taxon>
        <taxon>Dinosauria</taxon>
        <taxon>Saurischia</taxon>
        <taxon>Theropoda</taxon>
        <taxon>Coelurosauria</taxon>
        <taxon>Aves</taxon>
        <taxon>Neognathae</taxon>
        <taxon>Galloanserae</taxon>
        <taxon>Galliformes</taxon>
        <taxon>Phasianidae</taxon>
        <taxon>Perdicinae</taxon>
        <taxon>Bambusicola</taxon>
    </lineage>
</organism>
<comment type="caution">
    <text evidence="3">The sequence shown here is derived from an EMBL/GenBank/DDBJ whole genome shotgun (WGS) entry which is preliminary data.</text>
</comment>
<dbReference type="OrthoDB" id="431588at2759"/>
<evidence type="ECO:0000256" key="1">
    <source>
        <dbReference type="SAM" id="MobiDB-lite"/>
    </source>
</evidence>
<evidence type="ECO:0000259" key="2">
    <source>
        <dbReference type="Pfam" id="PF14643"/>
    </source>
</evidence>
<evidence type="ECO:0000313" key="4">
    <source>
        <dbReference type="Proteomes" id="UP000237246"/>
    </source>
</evidence>
<dbReference type="Pfam" id="PF14643">
    <property type="entry name" value="DUF4455"/>
    <property type="match status" value="2"/>
</dbReference>
<dbReference type="InterPro" id="IPR028089">
    <property type="entry name" value="DUF4455"/>
</dbReference>
<feature type="compositionally biased region" description="Acidic residues" evidence="1">
    <location>
        <begin position="362"/>
        <end position="378"/>
    </location>
</feature>
<feature type="non-terminal residue" evidence="3">
    <location>
        <position position="1"/>
    </location>
</feature>
<dbReference type="AlphaFoldDB" id="A0A2P4SII7"/>
<gene>
    <name evidence="3" type="ORF">CIB84_012318</name>
</gene>
<feature type="compositionally biased region" description="Polar residues" evidence="1">
    <location>
        <begin position="396"/>
        <end position="406"/>
    </location>
</feature>
<feature type="domain" description="DUF4455" evidence="2">
    <location>
        <begin position="2"/>
        <end position="94"/>
    </location>
</feature>
<feature type="region of interest" description="Disordered" evidence="1">
    <location>
        <begin position="325"/>
        <end position="406"/>
    </location>
</feature>
<dbReference type="Proteomes" id="UP000237246">
    <property type="component" value="Unassembled WGS sequence"/>
</dbReference>
<keyword evidence="4" id="KW-1185">Reference proteome</keyword>
<feature type="compositionally biased region" description="Polar residues" evidence="1">
    <location>
        <begin position="330"/>
        <end position="340"/>
    </location>
</feature>
<dbReference type="PANTHER" id="PTHR21444:SF14">
    <property type="entry name" value="COILED-COIL DOMAIN-CONTAINING PROTEIN 180"/>
    <property type="match status" value="1"/>
</dbReference>
<sequence length="646" mass="74254">ITDVLRRHAARLEEISFFLSADVHRLINDEAMMINRALLANQRAVAKLFFNLMKSEMKRELSLQLKWRDRVKDWRLIQKNCIIQSFSKALAMLCSAYPPDDHNVKYTMKIRAQYESVQQKCLAEVQLCKDNLLNLKVCTEKEAEAVASDLLLLTEKLQCRFEEELDHMVRGFEELAKHNEQNCRDLYSYCREACVLWDFHRLKLSQQEGELKKKLSGCRQKKDKSIQTMETHLDIILHKMRTASSEKKLKKSLENALSCLDGIRARYEASTKVLMEKVMSYPEAILQELISYSESLSQYFNVKEVFKQNLEGKTDSTFPGQEEVLDAENQGEQQTESVVQENGEEQKAEGCQQQKEGTNIPENEEVFAQESEEGEEQEDRSISQGGDEPGDVEQRMSFSQDTFNSSRGEISELTVETFSTSSGNTYTVLGAEEVGKPDGLETSLTKYDEKGSLPMHLEHALIAKTVFVELKKRIRLCFFEHLEKWFAETLSDSWATVGAKKEELSSELQQRLLSCELRRKNIETNICNVRAAELLLHEKHLECHCNEVGEALKKERAEFLRFCDQQNDSIQNLESRIRDVESAFLGAPVAESSSVCPELHHYLDVIRVSLRSYRNYLEETLGRLRDSNVDFLKGCRYYGDTAGGKL</sequence>
<dbReference type="EMBL" id="PPHD01045118">
    <property type="protein sequence ID" value="POI23934.1"/>
    <property type="molecule type" value="Genomic_DNA"/>
</dbReference>